<dbReference type="Gene3D" id="3.40.30.10">
    <property type="entry name" value="Glutaredoxin"/>
    <property type="match status" value="1"/>
</dbReference>
<keyword evidence="7" id="KW-1185">Reference proteome</keyword>
<dbReference type="CDD" id="cd02966">
    <property type="entry name" value="TlpA_like_family"/>
    <property type="match status" value="1"/>
</dbReference>
<dbReference type="PANTHER" id="PTHR42852">
    <property type="entry name" value="THIOL:DISULFIDE INTERCHANGE PROTEIN DSBE"/>
    <property type="match status" value="1"/>
</dbReference>
<gene>
    <name evidence="6" type="ORF">SNF14_00870</name>
</gene>
<organism evidence="6 7">
    <name type="scientific">Winogradskyella aquimaris</name>
    <dbReference type="NCBI Taxonomy" id="864074"/>
    <lineage>
        <taxon>Bacteria</taxon>
        <taxon>Pseudomonadati</taxon>
        <taxon>Bacteroidota</taxon>
        <taxon>Flavobacteriia</taxon>
        <taxon>Flavobacteriales</taxon>
        <taxon>Flavobacteriaceae</taxon>
        <taxon>Winogradskyella</taxon>
    </lineage>
</organism>
<dbReference type="InterPro" id="IPR012336">
    <property type="entry name" value="Thioredoxin-like_fold"/>
</dbReference>
<name>A0ABU5EIR5_9FLAO</name>
<keyword evidence="4" id="KW-0676">Redox-active center</keyword>
<accession>A0ABU5EIR5</accession>
<dbReference type="RefSeq" id="WP_320554260.1">
    <property type="nucleotide sequence ID" value="NZ_JAXDAE010000001.1"/>
</dbReference>
<dbReference type="EMBL" id="JAXDAE010000001">
    <property type="protein sequence ID" value="MDY2585874.1"/>
    <property type="molecule type" value="Genomic_DNA"/>
</dbReference>
<dbReference type="InterPro" id="IPR013766">
    <property type="entry name" value="Thioredoxin_domain"/>
</dbReference>
<dbReference type="SUPFAM" id="SSF52833">
    <property type="entry name" value="Thioredoxin-like"/>
    <property type="match status" value="1"/>
</dbReference>
<evidence type="ECO:0000313" key="7">
    <source>
        <dbReference type="Proteomes" id="UP001285855"/>
    </source>
</evidence>
<evidence type="ECO:0000256" key="1">
    <source>
        <dbReference type="ARBA" id="ARBA00004196"/>
    </source>
</evidence>
<dbReference type="Pfam" id="PF13905">
    <property type="entry name" value="Thioredoxin_8"/>
    <property type="match status" value="1"/>
</dbReference>
<feature type="domain" description="Thioredoxin" evidence="5">
    <location>
        <begin position="208"/>
        <end position="341"/>
    </location>
</feature>
<evidence type="ECO:0000313" key="6">
    <source>
        <dbReference type="EMBL" id="MDY2585874.1"/>
    </source>
</evidence>
<comment type="subcellular location">
    <subcellularLocation>
        <location evidence="1">Cell envelope</location>
    </subcellularLocation>
</comment>
<sequence>MKFNFNLHLLYLLGALWTIHSCGEPKNNSSIFIDIQGTIQPDSIQLLNYNNAEAITLKGSGSPFIFHQRQPVNDAFKLNIFKDENVLSKKVFLDGSDIKIKGKLTLDDFIIDTVLNSAIFYKQVQFQTTLDSLKSSKVNDTLINEILLEQIKENINHPLSFEISDYYIEKNKNYKSKLQPLQLILDQQSNDLKTHALSVHRTLNELLKEEYFDLSQFNFYDRQGNLSKVNLSHKGDYLIDFWFVQCPPCIRDHKKIAKYLDTLKDHNTELIGISIDTVEEKWLNYLNNNHYYWQNYRELGEDNDLVDAMNVWEFPTYILVDNNGVVKTKFYSFEEIANYFN</sequence>
<keyword evidence="3" id="KW-1015">Disulfide bond</keyword>
<dbReference type="InterPro" id="IPR050553">
    <property type="entry name" value="Thioredoxin_ResA/DsbE_sf"/>
</dbReference>
<protein>
    <submittedName>
        <fullName evidence="6">TlpA disulfide reductase family protein</fullName>
    </submittedName>
</protein>
<keyword evidence="2" id="KW-0201">Cytochrome c-type biogenesis</keyword>
<dbReference type="Proteomes" id="UP001285855">
    <property type="component" value="Unassembled WGS sequence"/>
</dbReference>
<evidence type="ECO:0000259" key="5">
    <source>
        <dbReference type="PROSITE" id="PS51352"/>
    </source>
</evidence>
<evidence type="ECO:0000256" key="2">
    <source>
        <dbReference type="ARBA" id="ARBA00022748"/>
    </source>
</evidence>
<evidence type="ECO:0000256" key="3">
    <source>
        <dbReference type="ARBA" id="ARBA00023157"/>
    </source>
</evidence>
<comment type="caution">
    <text evidence="6">The sequence shown here is derived from an EMBL/GenBank/DDBJ whole genome shotgun (WGS) entry which is preliminary data.</text>
</comment>
<evidence type="ECO:0000256" key="4">
    <source>
        <dbReference type="ARBA" id="ARBA00023284"/>
    </source>
</evidence>
<dbReference type="InterPro" id="IPR036249">
    <property type="entry name" value="Thioredoxin-like_sf"/>
</dbReference>
<dbReference type="PROSITE" id="PS51352">
    <property type="entry name" value="THIOREDOXIN_2"/>
    <property type="match status" value="1"/>
</dbReference>
<proteinExistence type="predicted"/>
<dbReference type="PANTHER" id="PTHR42852:SF6">
    <property type="entry name" value="THIOL:DISULFIDE INTERCHANGE PROTEIN DSBE"/>
    <property type="match status" value="1"/>
</dbReference>
<reference evidence="6 7" key="1">
    <citation type="submission" date="2023-11" db="EMBL/GenBank/DDBJ databases">
        <title>Winogradskyella pelagius sp. nov., isolated from coastal sediment.</title>
        <authorList>
            <person name="Li F."/>
        </authorList>
    </citation>
    <scope>NUCLEOTIDE SEQUENCE [LARGE SCALE GENOMIC DNA]</scope>
    <source>
        <strain evidence="6 7">KCTC 23502</strain>
    </source>
</reference>